<protein>
    <submittedName>
        <fullName evidence="1">Uncharacterized protein</fullName>
    </submittedName>
</protein>
<dbReference type="KEGG" id="bon:A361_19380"/>
<reference evidence="1 2" key="1">
    <citation type="submission" date="2016-04" db="EMBL/GenBank/DDBJ databases">
        <title>Complete genome sequence of Bacillus oceanisediminis strain 2691.</title>
        <authorList>
            <person name="Jeong H."/>
            <person name="Kim H.J."/>
            <person name="Lee D.-W."/>
        </authorList>
    </citation>
    <scope>NUCLEOTIDE SEQUENCE [LARGE SCALE GENOMIC DNA]</scope>
    <source>
        <strain evidence="1 2">2691</strain>
    </source>
</reference>
<sequence length="59" mass="6777">MPTKERRLRTPRLPKSFAFGRAMFLLTKPTLSCVPQAQDEPHEKVFFAFLGGVPEMWSP</sequence>
<evidence type="ECO:0000313" key="2">
    <source>
        <dbReference type="Proteomes" id="UP000077856"/>
    </source>
</evidence>
<dbReference type="Proteomes" id="UP000077856">
    <property type="component" value="Chromosome"/>
</dbReference>
<gene>
    <name evidence="1" type="ORF">A361_19380</name>
</gene>
<dbReference type="AlphaFoldDB" id="A0A160MEH7"/>
<dbReference type="STRING" id="1196031.A361_19380"/>
<name>A0A160MEH7_9BACI</name>
<organism evidence="1 2">
    <name type="scientific">Cytobacillus oceanisediminis 2691</name>
    <dbReference type="NCBI Taxonomy" id="1196031"/>
    <lineage>
        <taxon>Bacteria</taxon>
        <taxon>Bacillati</taxon>
        <taxon>Bacillota</taxon>
        <taxon>Bacilli</taxon>
        <taxon>Bacillales</taxon>
        <taxon>Bacillaceae</taxon>
        <taxon>Cytobacillus</taxon>
    </lineage>
</organism>
<dbReference type="EMBL" id="CP015506">
    <property type="protein sequence ID" value="AND41223.1"/>
    <property type="molecule type" value="Genomic_DNA"/>
</dbReference>
<proteinExistence type="predicted"/>
<evidence type="ECO:0000313" key="1">
    <source>
        <dbReference type="EMBL" id="AND41223.1"/>
    </source>
</evidence>
<accession>A0A160MEH7</accession>